<dbReference type="EMBL" id="CM051400">
    <property type="protein sequence ID" value="KAJ4714070.1"/>
    <property type="molecule type" value="Genomic_DNA"/>
</dbReference>
<organism evidence="1 2">
    <name type="scientific">Melia azedarach</name>
    <name type="common">Chinaberry tree</name>
    <dbReference type="NCBI Taxonomy" id="155640"/>
    <lineage>
        <taxon>Eukaryota</taxon>
        <taxon>Viridiplantae</taxon>
        <taxon>Streptophyta</taxon>
        <taxon>Embryophyta</taxon>
        <taxon>Tracheophyta</taxon>
        <taxon>Spermatophyta</taxon>
        <taxon>Magnoliopsida</taxon>
        <taxon>eudicotyledons</taxon>
        <taxon>Gunneridae</taxon>
        <taxon>Pentapetalae</taxon>
        <taxon>rosids</taxon>
        <taxon>malvids</taxon>
        <taxon>Sapindales</taxon>
        <taxon>Meliaceae</taxon>
        <taxon>Melia</taxon>
    </lineage>
</organism>
<proteinExistence type="predicted"/>
<evidence type="ECO:0000313" key="2">
    <source>
        <dbReference type="Proteomes" id="UP001164539"/>
    </source>
</evidence>
<reference evidence="1 2" key="1">
    <citation type="journal article" date="2023" name="Science">
        <title>Complex scaffold remodeling in plant triterpene biosynthesis.</title>
        <authorList>
            <person name="De La Pena R."/>
            <person name="Hodgson H."/>
            <person name="Liu J.C."/>
            <person name="Stephenson M.J."/>
            <person name="Martin A.C."/>
            <person name="Owen C."/>
            <person name="Harkess A."/>
            <person name="Leebens-Mack J."/>
            <person name="Jimenez L.E."/>
            <person name="Osbourn A."/>
            <person name="Sattely E.S."/>
        </authorList>
    </citation>
    <scope>NUCLEOTIDE SEQUENCE [LARGE SCALE GENOMIC DNA]</scope>
    <source>
        <strain evidence="2">cv. JPN11</strain>
        <tissue evidence="1">Leaf</tissue>
    </source>
</reference>
<gene>
    <name evidence="1" type="ORF">OWV82_012605</name>
</gene>
<sequence>MATLVKTKDRVLSRLKSLTRIQRFNHTLKPPISPEMGSDSFAHQDLILVMFMLQLTVSKWKKVDAGAFGVSRAMISLPSWIVLKILRKEGYQAYLVGGCVRDLLLKKVPKDFDVITTAKLKQIWKQFHRCEIVGRRFPICRVHVRGSIVEVSSFETVAKHAEGKEKALLSQMPRGCDEKDFILWRNSMHRDFTINSLFFDPFLNKIYDYANGITDLRTLKLRTLIPAYLSFTEDCARILRGLRIAARLGLSFCRDAETAIRSLSSSIERLDKSRIMMELNYMLSYGAAEPSILLLRRYNLLEILLPFHAEYLDKQTSKIPADNSMMLMKLLFNLDKMVSCDHPADYTLWVGLLAFHQTLVSFPQDAFVVWVFASVLYHGQWNQGVKFAREHANEQVKFVPEFSGFSEIKSDEELAEKVTQLASSVQDCVNGLTATESGYVFVSKKIEKNVRQVFDVLLEGVENYKSEKDSVEIYYDLLGKGDLEETRFVLGKIILETISGGLAARMKVVGKEEKENLLLDVCKEDLVKNEIVVKKSRKRGLAPSVSELKLKTAKRQDRSRFDKDLTINKQEVVWEEEREQIGEENQIAVERCQLAAEEIKMTEENILEKKDCHSLSQVGSNKKIHKQKKVEPVPKEEGQQIGEENKTVETCQLLAEEEENILEKKDCNSLSRERSNNKIDKQKKAGGKNISRIPLSSFFKNK</sequence>
<accession>A0ACC1XRP2</accession>
<protein>
    <submittedName>
        <fullName evidence="1">Poly(A) polymerase</fullName>
    </submittedName>
</protein>
<name>A0ACC1XRP2_MELAZ</name>
<comment type="caution">
    <text evidence="1">The sequence shown here is derived from an EMBL/GenBank/DDBJ whole genome shotgun (WGS) entry which is preliminary data.</text>
</comment>
<evidence type="ECO:0000313" key="1">
    <source>
        <dbReference type="EMBL" id="KAJ4714070.1"/>
    </source>
</evidence>
<keyword evidence="2" id="KW-1185">Reference proteome</keyword>
<dbReference type="Proteomes" id="UP001164539">
    <property type="component" value="Chromosome 7"/>
</dbReference>